<evidence type="ECO:0000256" key="10">
    <source>
        <dbReference type="SAM" id="Phobius"/>
    </source>
</evidence>
<keyword evidence="2" id="KW-1003">Cell membrane</keyword>
<dbReference type="InterPro" id="IPR004117">
    <property type="entry name" value="7tm6_olfct_rcpt"/>
</dbReference>
<feature type="transmembrane region" description="Helical" evidence="10">
    <location>
        <begin position="40"/>
        <end position="61"/>
    </location>
</feature>
<dbReference type="EMBL" id="KC960463">
    <property type="protein sequence ID" value="AGY14574.1"/>
    <property type="molecule type" value="mRNA"/>
</dbReference>
<dbReference type="PANTHER" id="PTHR21137:SF35">
    <property type="entry name" value="ODORANT RECEPTOR 19A-RELATED"/>
    <property type="match status" value="1"/>
</dbReference>
<dbReference type="PANTHER" id="PTHR21137">
    <property type="entry name" value="ODORANT RECEPTOR"/>
    <property type="match status" value="1"/>
</dbReference>
<dbReference type="GO" id="GO:0005886">
    <property type="term" value="C:plasma membrane"/>
    <property type="evidence" value="ECO:0007669"/>
    <property type="project" value="UniProtKB-SubCell"/>
</dbReference>
<name>U5NJ56_SESIF</name>
<evidence type="ECO:0000256" key="9">
    <source>
        <dbReference type="ARBA" id="ARBA00023224"/>
    </source>
</evidence>
<proteinExistence type="evidence at transcript level"/>
<dbReference type="GO" id="GO:0004984">
    <property type="term" value="F:olfactory receptor activity"/>
    <property type="evidence" value="ECO:0007669"/>
    <property type="project" value="InterPro"/>
</dbReference>
<organism evidence="11">
    <name type="scientific">Sesamia inferens</name>
    <name type="common">Purple stem borer</name>
    <dbReference type="NCBI Taxonomy" id="492764"/>
    <lineage>
        <taxon>Eukaryota</taxon>
        <taxon>Metazoa</taxon>
        <taxon>Ecdysozoa</taxon>
        <taxon>Arthropoda</taxon>
        <taxon>Hexapoda</taxon>
        <taxon>Insecta</taxon>
        <taxon>Pterygota</taxon>
        <taxon>Neoptera</taxon>
        <taxon>Endopterygota</taxon>
        <taxon>Lepidoptera</taxon>
        <taxon>Glossata</taxon>
        <taxon>Ditrysia</taxon>
        <taxon>Noctuoidea</taxon>
        <taxon>Noctuidae</taxon>
        <taxon>Amphipyrinae</taxon>
        <taxon>Sesamia</taxon>
    </lineage>
</organism>
<feature type="non-terminal residue" evidence="11">
    <location>
        <position position="1"/>
    </location>
</feature>
<evidence type="ECO:0000256" key="6">
    <source>
        <dbReference type="ARBA" id="ARBA00022989"/>
    </source>
</evidence>
<protein>
    <submittedName>
        <fullName evidence="11">Putative odorant receptor</fullName>
    </submittedName>
</protein>
<evidence type="ECO:0000256" key="4">
    <source>
        <dbReference type="ARBA" id="ARBA00022692"/>
    </source>
</evidence>
<dbReference type="GO" id="GO:0005549">
    <property type="term" value="F:odorant binding"/>
    <property type="evidence" value="ECO:0007669"/>
    <property type="project" value="InterPro"/>
</dbReference>
<keyword evidence="9" id="KW-0807">Transducer</keyword>
<keyword evidence="6 10" id="KW-1133">Transmembrane helix</keyword>
<keyword evidence="4 10" id="KW-0812">Transmembrane</keyword>
<evidence type="ECO:0000256" key="5">
    <source>
        <dbReference type="ARBA" id="ARBA00022725"/>
    </source>
</evidence>
<feature type="transmembrane region" description="Helical" evidence="10">
    <location>
        <begin position="15"/>
        <end position="34"/>
    </location>
</feature>
<comment type="subcellular location">
    <subcellularLocation>
        <location evidence="1">Cell membrane</location>
        <topology evidence="1">Multi-pass membrane protein</topology>
    </subcellularLocation>
</comment>
<evidence type="ECO:0000256" key="7">
    <source>
        <dbReference type="ARBA" id="ARBA00023136"/>
    </source>
</evidence>
<reference evidence="11" key="1">
    <citation type="journal article" date="2013" name="PLoS ONE">
        <title>Differential expression patterns in chemosensory and non-chemosensory tissues of putative chemosensory genes identified by transcriptome analysis of insect pest the purple stem borer Sesamia inferens (Walker).</title>
        <authorList>
            <person name="Zhang Y.N."/>
            <person name="Jin J.Y."/>
            <person name="Jin R."/>
            <person name="Xia Y.H."/>
            <person name="Zhou J.J."/>
            <person name="Deng J.Y."/>
            <person name="Dong S.L."/>
        </authorList>
    </citation>
    <scope>NUCLEOTIDE SEQUENCE</scope>
</reference>
<accession>U5NJ56</accession>
<keyword evidence="8 11" id="KW-0675">Receptor</keyword>
<feature type="non-terminal residue" evidence="11">
    <location>
        <position position="84"/>
    </location>
</feature>
<keyword evidence="5" id="KW-0552">Olfaction</keyword>
<evidence type="ECO:0000256" key="8">
    <source>
        <dbReference type="ARBA" id="ARBA00023170"/>
    </source>
</evidence>
<keyword evidence="7 10" id="KW-0472">Membrane</keyword>
<sequence>DLVDQSEILFSKSSLFNFVTSSLLICLAAFNITVADKTSIILAFVTFLLMSLSQISLICYFGDLLMNASVEITNFVYNCPWYDA</sequence>
<dbReference type="Pfam" id="PF02949">
    <property type="entry name" value="7tm_6"/>
    <property type="match status" value="1"/>
</dbReference>
<evidence type="ECO:0000256" key="2">
    <source>
        <dbReference type="ARBA" id="ARBA00022475"/>
    </source>
</evidence>
<keyword evidence="3" id="KW-0716">Sensory transduction</keyword>
<reference evidence="11" key="2">
    <citation type="submission" date="2013-04" db="EMBL/GenBank/DDBJ databases">
        <authorList>
            <person name="Zhang Y.-N."/>
            <person name="Jin J.-Y."/>
            <person name="Jin R."/>
            <person name="Xia Y.-H."/>
            <person name="Dong S.-L."/>
        </authorList>
    </citation>
    <scope>NUCLEOTIDE SEQUENCE</scope>
</reference>
<evidence type="ECO:0000256" key="1">
    <source>
        <dbReference type="ARBA" id="ARBA00004651"/>
    </source>
</evidence>
<evidence type="ECO:0000256" key="3">
    <source>
        <dbReference type="ARBA" id="ARBA00022606"/>
    </source>
</evidence>
<evidence type="ECO:0000313" key="11">
    <source>
        <dbReference type="EMBL" id="AGY14574.1"/>
    </source>
</evidence>
<dbReference type="AlphaFoldDB" id="U5NJ56"/>
<dbReference type="GO" id="GO:0007165">
    <property type="term" value="P:signal transduction"/>
    <property type="evidence" value="ECO:0007669"/>
    <property type="project" value="UniProtKB-KW"/>
</dbReference>